<dbReference type="SUPFAM" id="SSF53474">
    <property type="entry name" value="alpha/beta-Hydrolases"/>
    <property type="match status" value="1"/>
</dbReference>
<reference evidence="2 5" key="3">
    <citation type="submission" date="2018-07" db="EMBL/GenBank/DDBJ databases">
        <title>Leeuwenhoekiella genomics.</title>
        <authorList>
            <person name="Tahon G."/>
            <person name="Willems A."/>
        </authorList>
    </citation>
    <scope>NUCLEOTIDE SEQUENCE [LARGE SCALE GENOMIC DNA]</scope>
    <source>
        <strain evidence="2 5">LMG 24856</strain>
    </source>
</reference>
<evidence type="ECO:0000256" key="1">
    <source>
        <dbReference type="SAM" id="SignalP"/>
    </source>
</evidence>
<evidence type="ECO:0000313" key="3">
    <source>
        <dbReference type="EMBL" id="SHI17417.1"/>
    </source>
</evidence>
<dbReference type="EMBL" id="QOVN01000003">
    <property type="protein sequence ID" value="RXG29715.1"/>
    <property type="molecule type" value="Genomic_DNA"/>
</dbReference>
<dbReference type="Proteomes" id="UP000184240">
    <property type="component" value="Unassembled WGS sequence"/>
</dbReference>
<keyword evidence="1" id="KW-0732">Signal</keyword>
<reference evidence="3" key="2">
    <citation type="submission" date="2016-11" db="EMBL/GenBank/DDBJ databases">
        <authorList>
            <person name="Jaros S."/>
            <person name="Januszkiewicz K."/>
            <person name="Wedrychowicz H."/>
        </authorList>
    </citation>
    <scope>NUCLEOTIDE SEQUENCE [LARGE SCALE GENOMIC DNA]</scope>
    <source>
        <strain evidence="3">DSM 19859</strain>
    </source>
</reference>
<keyword evidence="5" id="KW-1185">Reference proteome</keyword>
<evidence type="ECO:0000313" key="2">
    <source>
        <dbReference type="EMBL" id="RXG29715.1"/>
    </source>
</evidence>
<gene>
    <name evidence="2" type="ORF">DSM01_1817</name>
    <name evidence="3" type="ORF">SAMN04487999_2540</name>
</gene>
<name>A0A1M5YZD4_9FLAO</name>
<accession>A0A1M5YZD4</accession>
<dbReference type="STRING" id="573501.SAMN04487999_2540"/>
<protein>
    <recommendedName>
        <fullName evidence="6">Alpha/beta hydrolase family protein</fullName>
    </recommendedName>
</protein>
<dbReference type="InterPro" id="IPR029058">
    <property type="entry name" value="AB_hydrolase_fold"/>
</dbReference>
<feature type="chain" id="PRO_5012251837" description="Alpha/beta hydrolase family protein" evidence="1">
    <location>
        <begin position="20"/>
        <end position="466"/>
    </location>
</feature>
<reference evidence="4" key="1">
    <citation type="submission" date="2016-11" db="EMBL/GenBank/DDBJ databases">
        <authorList>
            <person name="Varghese N."/>
            <person name="Submissions S."/>
        </authorList>
    </citation>
    <scope>NUCLEOTIDE SEQUENCE [LARGE SCALE GENOMIC DNA]</scope>
    <source>
        <strain evidence="4">DSM 19859</strain>
    </source>
</reference>
<proteinExistence type="predicted"/>
<dbReference type="EMBL" id="FQXT01000004">
    <property type="protein sequence ID" value="SHI17417.1"/>
    <property type="molecule type" value="Genomic_DNA"/>
</dbReference>
<dbReference type="RefSeq" id="WP_072983577.1">
    <property type="nucleotide sequence ID" value="NZ_FQXT01000004.1"/>
</dbReference>
<evidence type="ECO:0000313" key="5">
    <source>
        <dbReference type="Proteomes" id="UP000290037"/>
    </source>
</evidence>
<dbReference type="Proteomes" id="UP000290037">
    <property type="component" value="Unassembled WGS sequence"/>
</dbReference>
<evidence type="ECO:0008006" key="6">
    <source>
        <dbReference type="Google" id="ProtNLM"/>
    </source>
</evidence>
<sequence>MRNLSLALLLLISVYGLKAQEQVLHRGAVTETVTANDSISIPYSIYLPPTYDVNNPSNALFIFDSEGEGTKATRLFVSALQGENYIIVANNKPLPQALDSLDANAKMGLHIMQDVFRKVSLDMNNVYLAGHKSGAKVASALSYIVRGKANLLLIDDVYFANRFADQAQENLAIGVVGEASPNYYQMEDYFYMMKAYNNDNTLYFVEETKTWPSAALMGTLINRLYHLNNERLNKKLSDTVWQRQYQTDLNTIKQLTLADEYVNAYELATDLKGEYRGNVDLDPLRDLQRGLRRSDAYKQEKRYMRSDDIEEGLLLDDISYFLDEDLALGSFSNLGYWDERIQQFRAAAQNSAKPKEQKVAKRMLGYIDYVVTDFLTLNRVALFDQRIFANVLRTLLDPENDKAYLDIISLAAIDGDDNTAYFYLEELLKQGYDDYEALYSIPKTELLRIKPTYNELVESYLGKSKF</sequence>
<feature type="signal peptide" evidence="1">
    <location>
        <begin position="1"/>
        <end position="19"/>
    </location>
</feature>
<organism evidence="3 4">
    <name type="scientific">Leeuwenhoekiella palythoae</name>
    <dbReference type="NCBI Taxonomy" id="573501"/>
    <lineage>
        <taxon>Bacteria</taxon>
        <taxon>Pseudomonadati</taxon>
        <taxon>Bacteroidota</taxon>
        <taxon>Flavobacteriia</taxon>
        <taxon>Flavobacteriales</taxon>
        <taxon>Flavobacteriaceae</taxon>
        <taxon>Leeuwenhoekiella</taxon>
    </lineage>
</organism>
<evidence type="ECO:0000313" key="4">
    <source>
        <dbReference type="Proteomes" id="UP000184240"/>
    </source>
</evidence>
<dbReference type="OrthoDB" id="1123157at2"/>
<dbReference type="AlphaFoldDB" id="A0A1M5YZD4"/>